<dbReference type="GeneID" id="63830520"/>
<dbReference type="InterPro" id="IPR043129">
    <property type="entry name" value="ATPase_NBD"/>
</dbReference>
<proteinExistence type="predicted"/>
<protein>
    <recommendedName>
        <fullName evidence="3">Actin-like ATPase domain-containing protein</fullName>
    </recommendedName>
</protein>
<dbReference type="AlphaFoldDB" id="A0A165B5P6"/>
<organism evidence="1 2">
    <name type="scientific">Laetiporus sulphureus 93-53</name>
    <dbReference type="NCBI Taxonomy" id="1314785"/>
    <lineage>
        <taxon>Eukaryota</taxon>
        <taxon>Fungi</taxon>
        <taxon>Dikarya</taxon>
        <taxon>Basidiomycota</taxon>
        <taxon>Agaricomycotina</taxon>
        <taxon>Agaricomycetes</taxon>
        <taxon>Polyporales</taxon>
        <taxon>Laetiporus</taxon>
    </lineage>
</organism>
<dbReference type="STRING" id="1314785.A0A165B5P6"/>
<dbReference type="Gene3D" id="3.30.420.40">
    <property type="match status" value="1"/>
</dbReference>
<reference evidence="1 2" key="1">
    <citation type="journal article" date="2016" name="Mol. Biol. Evol.">
        <title>Comparative Genomics of Early-Diverging Mushroom-Forming Fungi Provides Insights into the Origins of Lignocellulose Decay Capabilities.</title>
        <authorList>
            <person name="Nagy L.G."/>
            <person name="Riley R."/>
            <person name="Tritt A."/>
            <person name="Adam C."/>
            <person name="Daum C."/>
            <person name="Floudas D."/>
            <person name="Sun H."/>
            <person name="Yadav J.S."/>
            <person name="Pangilinan J."/>
            <person name="Larsson K.H."/>
            <person name="Matsuura K."/>
            <person name="Barry K."/>
            <person name="Labutti K."/>
            <person name="Kuo R."/>
            <person name="Ohm R.A."/>
            <person name="Bhattacharya S.S."/>
            <person name="Shirouzu T."/>
            <person name="Yoshinaga Y."/>
            <person name="Martin F.M."/>
            <person name="Grigoriev I.V."/>
            <person name="Hibbett D.S."/>
        </authorList>
    </citation>
    <scope>NUCLEOTIDE SEQUENCE [LARGE SCALE GENOMIC DNA]</scope>
    <source>
        <strain evidence="1 2">93-53</strain>
    </source>
</reference>
<dbReference type="PANTHER" id="PTHR14187:SF5">
    <property type="entry name" value="HEAT SHOCK 70 KDA PROTEIN 12A"/>
    <property type="match status" value="1"/>
</dbReference>
<dbReference type="OrthoDB" id="2963168at2759"/>
<dbReference type="EMBL" id="KV427689">
    <property type="protein sequence ID" value="KZT00295.1"/>
    <property type="molecule type" value="Genomic_DNA"/>
</dbReference>
<gene>
    <name evidence="1" type="ORF">LAESUDRAFT_764717</name>
</gene>
<dbReference type="SUPFAM" id="SSF53067">
    <property type="entry name" value="Actin-like ATPase domain"/>
    <property type="match status" value="2"/>
</dbReference>
<dbReference type="InParanoid" id="A0A165B5P6"/>
<evidence type="ECO:0000313" key="1">
    <source>
        <dbReference type="EMBL" id="KZT00295.1"/>
    </source>
</evidence>
<dbReference type="Proteomes" id="UP000076871">
    <property type="component" value="Unassembled WGS sequence"/>
</dbReference>
<dbReference type="RefSeq" id="XP_040758035.1">
    <property type="nucleotide sequence ID" value="XM_040913492.1"/>
</dbReference>
<keyword evidence="2" id="KW-1185">Reference proteome</keyword>
<dbReference type="CDD" id="cd10170">
    <property type="entry name" value="ASKHA_NBD_HSP70"/>
    <property type="match status" value="1"/>
</dbReference>
<sequence length="614" mass="68123">MSPLQPFRGFQRKLVLAFDVGTTFSGVSYAVLDPDEIPEIQNVTRFPGQENAAGDCKIPSILYYSQDGTVRAAGAEAALPGMDLQAEDENLIYVEWFKLHLRPSSLAPDDLDAVIARPLPTGKTAVDVFGDFLAYLYSCARKHITDSHAGGDLLLSSFGDRIEFVLSHPNGWEGLQQSKMRRAAVLGGLIPDTAAGQGRVHFVTEGEASMYFCIQKGLAANSMQIGQNILIVDAGGGTVDISAYKFVTVAPLSMEEVATPDCILQGSTRVNVRAQAFLQGQIHDTDKLCGSYYGNEEDIKTMIRYFDKYTKPIFKDRSEDSYIKFGSMSCNDPSSISAEDSCFLPGTRGRYDMFEIDIDSLSGSDELASFFEPSIRAIVNAVEGQRRSVNGGLNMVFLVGGFAASPWLFSRLQSSLSYYGLTLARPDRHTSKAVAEGAVAFYLEHWVSVRVMKVTYGVECTVEYDETNPEHRIRRGRITTRPSGRRALGDSFSGRRVRDKEEMYRNFFKESHESTTLDRLHTSITCYRGTTQDPRWTDLEPESFATLCTVQADTSRVTKVQQHGLKGVYYTQHYKVVLLCGLTELKAQISWMENGEEKRGPATVVYDDDAEAIH</sequence>
<accession>A0A165B5P6</accession>
<evidence type="ECO:0000313" key="2">
    <source>
        <dbReference type="Proteomes" id="UP000076871"/>
    </source>
</evidence>
<dbReference type="PANTHER" id="PTHR14187">
    <property type="entry name" value="ALPHA KINASE/ELONGATION FACTOR 2 KINASE"/>
    <property type="match status" value="1"/>
</dbReference>
<evidence type="ECO:0008006" key="3">
    <source>
        <dbReference type="Google" id="ProtNLM"/>
    </source>
</evidence>
<name>A0A165B5P6_9APHY</name>